<comment type="caution">
    <text evidence="8">The sequence shown here is derived from an EMBL/GenBank/DDBJ whole genome shotgun (WGS) entry which is preliminary data.</text>
</comment>
<keyword evidence="3" id="KW-0349">Heme</keyword>
<keyword evidence="7" id="KW-0503">Monooxygenase</keyword>
<dbReference type="GO" id="GO:0005506">
    <property type="term" value="F:iron ion binding"/>
    <property type="evidence" value="ECO:0007669"/>
    <property type="project" value="InterPro"/>
</dbReference>
<dbReference type="SUPFAM" id="SSF48264">
    <property type="entry name" value="Cytochrome P450"/>
    <property type="match status" value="1"/>
</dbReference>
<protein>
    <submittedName>
        <fullName evidence="8">Cytochrome P450 10</fullName>
    </submittedName>
</protein>
<keyword evidence="6" id="KW-0408">Iron</keyword>
<reference evidence="8" key="2">
    <citation type="journal article" date="2023" name="Science">
        <title>Genomic signatures of disease resistance in endangered staghorn corals.</title>
        <authorList>
            <person name="Vollmer S.V."/>
            <person name="Selwyn J.D."/>
            <person name="Despard B.A."/>
            <person name="Roesel C.L."/>
        </authorList>
    </citation>
    <scope>NUCLEOTIDE SEQUENCE</scope>
    <source>
        <strain evidence="8">K2</strain>
    </source>
</reference>
<evidence type="ECO:0000256" key="5">
    <source>
        <dbReference type="ARBA" id="ARBA00023002"/>
    </source>
</evidence>
<comment type="similarity">
    <text evidence="2">Belongs to the cytochrome P450 family.</text>
</comment>
<organism evidence="8 9">
    <name type="scientific">Acropora cervicornis</name>
    <name type="common">Staghorn coral</name>
    <dbReference type="NCBI Taxonomy" id="6130"/>
    <lineage>
        <taxon>Eukaryota</taxon>
        <taxon>Metazoa</taxon>
        <taxon>Cnidaria</taxon>
        <taxon>Anthozoa</taxon>
        <taxon>Hexacorallia</taxon>
        <taxon>Scleractinia</taxon>
        <taxon>Astrocoeniina</taxon>
        <taxon>Acroporidae</taxon>
        <taxon>Acropora</taxon>
    </lineage>
</organism>
<evidence type="ECO:0000256" key="6">
    <source>
        <dbReference type="ARBA" id="ARBA00023004"/>
    </source>
</evidence>
<dbReference type="AlphaFoldDB" id="A0AAD9QEB5"/>
<comment type="cofactor">
    <cofactor evidence="1">
        <name>heme</name>
        <dbReference type="ChEBI" id="CHEBI:30413"/>
    </cofactor>
</comment>
<dbReference type="GO" id="GO:0004497">
    <property type="term" value="F:monooxygenase activity"/>
    <property type="evidence" value="ECO:0007669"/>
    <property type="project" value="UniProtKB-KW"/>
</dbReference>
<evidence type="ECO:0000256" key="2">
    <source>
        <dbReference type="ARBA" id="ARBA00010617"/>
    </source>
</evidence>
<evidence type="ECO:0000313" key="9">
    <source>
        <dbReference type="Proteomes" id="UP001249851"/>
    </source>
</evidence>
<proteinExistence type="inferred from homology"/>
<dbReference type="Proteomes" id="UP001249851">
    <property type="component" value="Unassembled WGS sequence"/>
</dbReference>
<dbReference type="PANTHER" id="PTHR24279:SF120">
    <property type="entry name" value="CYTOCHROME P450"/>
    <property type="match status" value="1"/>
</dbReference>
<dbReference type="PANTHER" id="PTHR24279">
    <property type="entry name" value="CYTOCHROME P450"/>
    <property type="match status" value="1"/>
</dbReference>
<gene>
    <name evidence="8" type="ORF">P5673_017718</name>
</gene>
<dbReference type="InterPro" id="IPR050479">
    <property type="entry name" value="CYP11_CYP27_families"/>
</dbReference>
<reference evidence="8" key="1">
    <citation type="journal article" date="2023" name="G3 (Bethesda)">
        <title>Whole genome assembly and annotation of the endangered Caribbean coral Acropora cervicornis.</title>
        <authorList>
            <person name="Selwyn J.D."/>
            <person name="Vollmer S.V."/>
        </authorList>
    </citation>
    <scope>NUCLEOTIDE SEQUENCE</scope>
    <source>
        <strain evidence="8">K2</strain>
    </source>
</reference>
<evidence type="ECO:0000256" key="4">
    <source>
        <dbReference type="ARBA" id="ARBA00022723"/>
    </source>
</evidence>
<dbReference type="Pfam" id="PF00067">
    <property type="entry name" value="p450"/>
    <property type="match status" value="1"/>
</dbReference>
<dbReference type="GO" id="GO:0020037">
    <property type="term" value="F:heme binding"/>
    <property type="evidence" value="ECO:0007669"/>
    <property type="project" value="InterPro"/>
</dbReference>
<dbReference type="InterPro" id="IPR036396">
    <property type="entry name" value="Cyt_P450_sf"/>
</dbReference>
<evidence type="ECO:0000256" key="3">
    <source>
        <dbReference type="ARBA" id="ARBA00022617"/>
    </source>
</evidence>
<dbReference type="GO" id="GO:0016705">
    <property type="term" value="F:oxidoreductase activity, acting on paired donors, with incorporation or reduction of molecular oxygen"/>
    <property type="evidence" value="ECO:0007669"/>
    <property type="project" value="InterPro"/>
</dbReference>
<keyword evidence="9" id="KW-1185">Reference proteome</keyword>
<sequence>MASWLAVQPSRTLRSVYKVKQPLNLWKQTVLCSAHTQTVQETSGKSFDEMPGPKGLPLLGTFLDYTKDLGEGVRSSQRMHEMQQQRVQQYGPIFREKIFGHQTVTISNPDDVEYLFRNEGKWPRRDPPFPLWEKYKEDRDQVRGVGFLNGEEWYRIRRILNMKMLRPKVAEGYAEPLNDVASDLVAQIKAIPGTDGIIPSLEDELFKWSLESVGTVLFETRFGSFSKSPSLEATNSQIIQIVFLFPAWIDKFYRFKSVQEFYDHMDIIHNFGDMCINKKMREIQGRLDKEDIQDEDAAEFLTFLISREDISFKEITSNLIELLFPAIETTSFTTLWTLYLLARNPDLQKQLHDEVTSVLKPGEHATPAALQKMPFLRGCVKETLRTSCS</sequence>
<keyword evidence="5" id="KW-0560">Oxidoreductase</keyword>
<evidence type="ECO:0000256" key="1">
    <source>
        <dbReference type="ARBA" id="ARBA00001971"/>
    </source>
</evidence>
<dbReference type="EMBL" id="JARQWQ010000039">
    <property type="protein sequence ID" value="KAK2559635.1"/>
    <property type="molecule type" value="Genomic_DNA"/>
</dbReference>
<name>A0AAD9QEB5_ACRCE</name>
<dbReference type="InterPro" id="IPR002401">
    <property type="entry name" value="Cyt_P450_E_grp-I"/>
</dbReference>
<dbReference type="Gene3D" id="1.10.630.10">
    <property type="entry name" value="Cytochrome P450"/>
    <property type="match status" value="1"/>
</dbReference>
<dbReference type="InterPro" id="IPR001128">
    <property type="entry name" value="Cyt_P450"/>
</dbReference>
<dbReference type="PRINTS" id="PR00463">
    <property type="entry name" value="EP450I"/>
</dbReference>
<accession>A0AAD9QEB5</accession>
<keyword evidence="4" id="KW-0479">Metal-binding</keyword>
<evidence type="ECO:0000256" key="7">
    <source>
        <dbReference type="ARBA" id="ARBA00023033"/>
    </source>
</evidence>
<evidence type="ECO:0000313" key="8">
    <source>
        <dbReference type="EMBL" id="KAK2559635.1"/>
    </source>
</evidence>